<evidence type="ECO:0000256" key="3">
    <source>
        <dbReference type="SAM" id="MobiDB-lite"/>
    </source>
</evidence>
<accession>A0A8H7AEV5</accession>
<dbReference type="Pfam" id="PF06330">
    <property type="entry name" value="TRI5"/>
    <property type="match status" value="1"/>
</dbReference>
<dbReference type="Gene3D" id="1.10.600.10">
    <property type="entry name" value="Farnesyl Diphosphate Synthase"/>
    <property type="match status" value="1"/>
</dbReference>
<sequence>MVHASNILPRLIPRTFHRLEHYSTEQLASRISPICRQMLAQLNYVGAPKLESGKVEALLSYMYERAAQIGVPLDTPLSAKGFLLGYSEGLLAHPNHPVEIQGYVGLFTWLVVQYDDIIRQSNPLMEEALLFNQRFFRGESQPNTLLEGIADLIREAHDYFDPVLANLLQISVLKYLTSNLLERHEGFQDMTVSQAGKRFPDFYRDLSGMNVAYTVFCYPKVLYPDVAAFLEAIPDMAKFIDIANDVLSFYKEEVEGETRTYIHNLAACTGKRTISVLEEVKREALECSRRIETILDGRGNIGWSPLTDYWEKQGFPQGSQSLVPHNDIYATSGTSTALLRHTNGTVPGAPVPLYNTVGTIEIGVEKLVLFVLLNSKLHFALFCYTLHQYFVTDLIRVSREIYMYFWYLRFALLRLEEQLWAQELRGTGAQGHRSSGAQGLKGNLKCLARQFRDTPPTSINTRSLSPYYYKMGKPIAEAAAKRATAPMPSKPTTTMARSLEQKNPTLNTALETVHASRLRNIIKDLCLISDSTAAYISKLLLTPEGPDVNGETTHKRSRSAVDAKPESSNGPKRIKMKMKIRYATCIQCDREFDVTLNSGRPCRYHPGSREADYGSDVWADHDENCHGHISDLEDEYPEGFQWTCCERPGDMGGCRRGPHRQEGGEMAGGRDESVSADEESDDGDSGSGSGSGC</sequence>
<protein>
    <submittedName>
        <fullName evidence="4">Uncharacterized protein</fullName>
    </submittedName>
</protein>
<dbReference type="InterPro" id="IPR008949">
    <property type="entry name" value="Isoprenoid_synthase_dom_sf"/>
</dbReference>
<dbReference type="GO" id="GO:0016838">
    <property type="term" value="F:carbon-oxygen lyase activity, acting on phosphates"/>
    <property type="evidence" value="ECO:0007669"/>
    <property type="project" value="InterPro"/>
</dbReference>
<comment type="similarity">
    <text evidence="1">Belongs to the trichodiene synthase family.</text>
</comment>
<dbReference type="AlphaFoldDB" id="A0A8H7AEV5"/>
<gene>
    <name evidence="4" type="ORF">GJ744_000411</name>
</gene>
<organism evidence="4 5">
    <name type="scientific">Endocarpon pusillum</name>
    <dbReference type="NCBI Taxonomy" id="364733"/>
    <lineage>
        <taxon>Eukaryota</taxon>
        <taxon>Fungi</taxon>
        <taxon>Dikarya</taxon>
        <taxon>Ascomycota</taxon>
        <taxon>Pezizomycotina</taxon>
        <taxon>Eurotiomycetes</taxon>
        <taxon>Chaetothyriomycetidae</taxon>
        <taxon>Verrucariales</taxon>
        <taxon>Verrucariaceae</taxon>
        <taxon>Endocarpon</taxon>
    </lineage>
</organism>
<name>A0A8H7AEV5_9EURO</name>
<keyword evidence="5" id="KW-1185">Reference proteome</keyword>
<feature type="compositionally biased region" description="Basic and acidic residues" evidence="3">
    <location>
        <begin position="659"/>
        <end position="673"/>
    </location>
</feature>
<dbReference type="PANTHER" id="PTHR38167">
    <property type="entry name" value="C2H2-TYPE DOMAIN-CONTAINING PROTEIN"/>
    <property type="match status" value="1"/>
</dbReference>
<dbReference type="PANTHER" id="PTHR38167:SF1">
    <property type="entry name" value="C2H2-TYPE DOMAIN-CONTAINING PROTEIN"/>
    <property type="match status" value="1"/>
</dbReference>
<feature type="compositionally biased region" description="Acidic residues" evidence="3">
    <location>
        <begin position="674"/>
        <end position="684"/>
    </location>
</feature>
<dbReference type="SUPFAM" id="SSF48576">
    <property type="entry name" value="Terpenoid synthases"/>
    <property type="match status" value="1"/>
</dbReference>
<dbReference type="Proteomes" id="UP000606974">
    <property type="component" value="Unassembled WGS sequence"/>
</dbReference>
<comment type="caution">
    <text evidence="4">The sequence shown here is derived from an EMBL/GenBank/DDBJ whole genome shotgun (WGS) entry which is preliminary data.</text>
</comment>
<evidence type="ECO:0000256" key="1">
    <source>
        <dbReference type="ARBA" id="ARBA00007946"/>
    </source>
</evidence>
<reference evidence="4" key="1">
    <citation type="submission" date="2020-02" db="EMBL/GenBank/DDBJ databases">
        <authorList>
            <person name="Palmer J.M."/>
        </authorList>
    </citation>
    <scope>NUCLEOTIDE SEQUENCE</scope>
    <source>
        <strain evidence="4">EPUS1.4</strain>
        <tissue evidence="4">Thallus</tissue>
    </source>
</reference>
<dbReference type="EMBL" id="JAACFV010000100">
    <property type="protein sequence ID" value="KAF7505836.1"/>
    <property type="molecule type" value="Genomic_DNA"/>
</dbReference>
<dbReference type="InterPro" id="IPR024652">
    <property type="entry name" value="Trichodiene_synth"/>
</dbReference>
<evidence type="ECO:0000313" key="5">
    <source>
        <dbReference type="Proteomes" id="UP000606974"/>
    </source>
</evidence>
<keyword evidence="2" id="KW-0456">Lyase</keyword>
<evidence type="ECO:0000256" key="2">
    <source>
        <dbReference type="ARBA" id="ARBA00023239"/>
    </source>
</evidence>
<feature type="region of interest" description="Disordered" evidence="3">
    <location>
        <begin position="654"/>
        <end position="693"/>
    </location>
</feature>
<proteinExistence type="inferred from homology"/>
<dbReference type="OrthoDB" id="5422613at2759"/>
<evidence type="ECO:0000313" key="4">
    <source>
        <dbReference type="EMBL" id="KAF7505836.1"/>
    </source>
</evidence>
<feature type="region of interest" description="Disordered" evidence="3">
    <location>
        <begin position="544"/>
        <end position="572"/>
    </location>
</feature>